<protein>
    <recommendedName>
        <fullName evidence="1">HTH cro/C1-type domain-containing protein</fullName>
    </recommendedName>
</protein>
<feature type="non-terminal residue" evidence="2">
    <location>
        <position position="1"/>
    </location>
</feature>
<evidence type="ECO:0000313" key="2">
    <source>
        <dbReference type="EMBL" id="CAJ0557638.1"/>
    </source>
</evidence>
<dbReference type="SMART" id="SM00530">
    <property type="entry name" value="HTH_XRE"/>
    <property type="match status" value="1"/>
</dbReference>
<organism evidence="2 3">
    <name type="scientific">Mesorhabditis spiculigera</name>
    <dbReference type="NCBI Taxonomy" id="96644"/>
    <lineage>
        <taxon>Eukaryota</taxon>
        <taxon>Metazoa</taxon>
        <taxon>Ecdysozoa</taxon>
        <taxon>Nematoda</taxon>
        <taxon>Chromadorea</taxon>
        <taxon>Rhabditida</taxon>
        <taxon>Rhabditina</taxon>
        <taxon>Rhabditomorpha</taxon>
        <taxon>Rhabditoidea</taxon>
        <taxon>Rhabditidae</taxon>
        <taxon>Mesorhabditinae</taxon>
        <taxon>Mesorhabditis</taxon>
    </lineage>
</organism>
<dbReference type="AlphaFoldDB" id="A0AA36C522"/>
<dbReference type="Gene3D" id="3.90.320.10">
    <property type="match status" value="1"/>
</dbReference>
<dbReference type="Pfam" id="PF03837">
    <property type="entry name" value="RecT"/>
    <property type="match status" value="1"/>
</dbReference>
<dbReference type="Pfam" id="PF09588">
    <property type="entry name" value="YqaJ"/>
    <property type="match status" value="1"/>
</dbReference>
<comment type="caution">
    <text evidence="2">The sequence shown here is derived from an EMBL/GenBank/DDBJ whole genome shotgun (WGS) entry which is preliminary data.</text>
</comment>
<dbReference type="InterPro" id="IPR018330">
    <property type="entry name" value="RecT_fam"/>
</dbReference>
<dbReference type="GO" id="GO:0003677">
    <property type="term" value="F:DNA binding"/>
    <property type="evidence" value="ECO:0007669"/>
    <property type="project" value="InterPro"/>
</dbReference>
<dbReference type="SUPFAM" id="SSF52980">
    <property type="entry name" value="Restriction endonuclease-like"/>
    <property type="match status" value="1"/>
</dbReference>
<proteinExistence type="predicted"/>
<dbReference type="NCBIfam" id="TIGR01913">
    <property type="entry name" value="bet_lambda"/>
    <property type="match status" value="1"/>
</dbReference>
<evidence type="ECO:0000313" key="3">
    <source>
        <dbReference type="Proteomes" id="UP001177023"/>
    </source>
</evidence>
<dbReference type="SUPFAM" id="SSF47413">
    <property type="entry name" value="lambda repressor-like DNA-binding domains"/>
    <property type="match status" value="1"/>
</dbReference>
<feature type="domain" description="HTH cro/C1-type" evidence="1">
    <location>
        <begin position="14"/>
        <end position="63"/>
    </location>
</feature>
<dbReference type="InterPro" id="IPR010183">
    <property type="entry name" value="Phage_lambda_Bet"/>
</dbReference>
<dbReference type="PROSITE" id="PS50943">
    <property type="entry name" value="HTH_CROC1"/>
    <property type="match status" value="1"/>
</dbReference>
<name>A0AA36C522_9BILA</name>
<dbReference type="InterPro" id="IPR011604">
    <property type="entry name" value="PDDEXK-like_dom_sf"/>
</dbReference>
<dbReference type="Gene3D" id="1.10.260.40">
    <property type="entry name" value="lambda repressor-like DNA-binding domains"/>
    <property type="match status" value="1"/>
</dbReference>
<dbReference type="GO" id="GO:0006281">
    <property type="term" value="P:DNA repair"/>
    <property type="evidence" value="ECO:0007669"/>
    <property type="project" value="UniProtKB-ARBA"/>
</dbReference>
<dbReference type="InterPro" id="IPR010982">
    <property type="entry name" value="Lambda_DNA-bd_dom_sf"/>
</dbReference>
<dbReference type="InterPro" id="IPR011335">
    <property type="entry name" value="Restrct_endonuc-II-like"/>
</dbReference>
<dbReference type="Pfam" id="PF01381">
    <property type="entry name" value="HTH_3"/>
    <property type="match status" value="1"/>
</dbReference>
<dbReference type="CDD" id="cd00093">
    <property type="entry name" value="HTH_XRE"/>
    <property type="match status" value="1"/>
</dbReference>
<sequence>MTSLVRLRRTQLAKYMRLAGGLNQTQLAEKMGVSGSTVYRVLEGRMEPGSRFIAGLLNTFPDLDFDDLFECVSEMAGDARARLEDLLEFHGGSPMWRYMWHHSCEPLLQLHVVTATLPDGLNHPDADKGAALKRITVSDADYLAALVSLGDKLPEPLAPGTAEWWTKYSASKVAAIVGLSKWDTPRSIYDAMKGIVPLQPQTDVQGRGHEFEPLIRGWFQDMHPDWSVEETSTWQHSIREWQTADPDGIVTISTVVDGVEVVETELLEIKTADDIHQWGDQVPMHYLVQVMWQMDVIGARRTHLAACGPFELFHRRPKVFVIDYDDRDAAVLRERVLAFDQQLQAGIQPAADHSRDCDRLSVRYANTSIADDPGVDVPAEIAVPYLEAFAAESAVALEKKRTGSVLLEYLGSSKKATFNGHTIASRVNSKGSSMTEIAVHSNDTLAISSEQTEFTGKQVAALKQIGVDKATEGDLMVFFHQCQRTGLDPFARQIYMIGRNSKEWDPQTRKESWTTKYTIQTGIDGFRLIARRAVNNARGTFGYEDTLWCGEDGQWTDVWLRSGPPSAAKVTVVRDGSRYPAVALMSEYVGTDKNGNATKMWREKGALMLAKCAEALALRKAFPQDLSGLYTSDEMQQANVITEDAFDRGDVGESVTVDVESLVKAIEKAETKDVLRELWTQTATLPAQEKDDIQALIMGRIQGMSEAEAADEAAAEPEQLPLDAEPVDAETVEEQVASGPVPGWSQHESWCGQREDRGGPYNRCMSKPMTLEQYKAQVDAKYANVRKIQEQHERDEQERKRKDHWLLVNAAGAVDGVTVRWGCSSAIEAFEFFFPDKKERHRKAAEGWRIETDDADGSRWAAACAHAAARP</sequence>
<dbReference type="InterPro" id="IPR019080">
    <property type="entry name" value="YqaJ_viral_recombinase"/>
</dbReference>
<evidence type="ECO:0000259" key="1">
    <source>
        <dbReference type="PROSITE" id="PS50943"/>
    </source>
</evidence>
<dbReference type="GO" id="GO:0005634">
    <property type="term" value="C:nucleus"/>
    <property type="evidence" value="ECO:0007669"/>
    <property type="project" value="UniProtKB-ARBA"/>
</dbReference>
<keyword evidence="3" id="KW-1185">Reference proteome</keyword>
<dbReference type="InterPro" id="IPR001387">
    <property type="entry name" value="Cro/C1-type_HTH"/>
</dbReference>
<gene>
    <name evidence="2" type="ORF">MSPICULIGERA_LOCUS396</name>
</gene>
<dbReference type="EMBL" id="CATQJA010000067">
    <property type="protein sequence ID" value="CAJ0557638.1"/>
    <property type="molecule type" value="Genomic_DNA"/>
</dbReference>
<dbReference type="Proteomes" id="UP001177023">
    <property type="component" value="Unassembled WGS sequence"/>
</dbReference>
<dbReference type="GO" id="GO:0006310">
    <property type="term" value="P:DNA recombination"/>
    <property type="evidence" value="ECO:0007669"/>
    <property type="project" value="InterPro"/>
</dbReference>
<reference evidence="2" key="1">
    <citation type="submission" date="2023-06" db="EMBL/GenBank/DDBJ databases">
        <authorList>
            <person name="Delattre M."/>
        </authorList>
    </citation>
    <scope>NUCLEOTIDE SEQUENCE</scope>
    <source>
        <strain evidence="2">AF72</strain>
    </source>
</reference>
<accession>A0AA36C522</accession>